<accession>A0A382RVX6</accession>
<dbReference type="PANTHER" id="PTHR31367:SF5">
    <property type="entry name" value="CYTOSOLIC 5'-NUCLEOTIDASE 1A"/>
    <property type="match status" value="1"/>
</dbReference>
<organism evidence="1">
    <name type="scientific">marine metagenome</name>
    <dbReference type="NCBI Taxonomy" id="408172"/>
    <lineage>
        <taxon>unclassified sequences</taxon>
        <taxon>metagenomes</taxon>
        <taxon>ecological metagenomes</taxon>
    </lineage>
</organism>
<name>A0A382RVX6_9ZZZZ</name>
<feature type="non-terminal residue" evidence="1">
    <location>
        <position position="187"/>
    </location>
</feature>
<dbReference type="GO" id="GO:0000287">
    <property type="term" value="F:magnesium ion binding"/>
    <property type="evidence" value="ECO:0007669"/>
    <property type="project" value="InterPro"/>
</dbReference>
<dbReference type="GO" id="GO:0009117">
    <property type="term" value="P:nucleotide metabolic process"/>
    <property type="evidence" value="ECO:0007669"/>
    <property type="project" value="InterPro"/>
</dbReference>
<dbReference type="Pfam" id="PF06189">
    <property type="entry name" value="5-nucleotidase"/>
    <property type="match status" value="1"/>
</dbReference>
<dbReference type="GO" id="GO:0005737">
    <property type="term" value="C:cytoplasm"/>
    <property type="evidence" value="ECO:0007669"/>
    <property type="project" value="InterPro"/>
</dbReference>
<dbReference type="PANTHER" id="PTHR31367">
    <property type="entry name" value="CYTOSOLIC 5'-NUCLEOTIDASE 1 FAMILY MEMBER"/>
    <property type="match status" value="1"/>
</dbReference>
<reference evidence="1" key="1">
    <citation type="submission" date="2018-05" db="EMBL/GenBank/DDBJ databases">
        <authorList>
            <person name="Lanie J.A."/>
            <person name="Ng W.-L."/>
            <person name="Kazmierczak K.M."/>
            <person name="Andrzejewski T.M."/>
            <person name="Davidsen T.M."/>
            <person name="Wayne K.J."/>
            <person name="Tettelin H."/>
            <person name="Glass J.I."/>
            <person name="Rusch D."/>
            <person name="Podicherti R."/>
            <person name="Tsui H.-C.T."/>
            <person name="Winkler M.E."/>
        </authorList>
    </citation>
    <scope>NUCLEOTIDE SEQUENCE</scope>
</reference>
<dbReference type="InterPro" id="IPR010394">
    <property type="entry name" value="5-nucleotidase"/>
</dbReference>
<evidence type="ECO:0000313" key="1">
    <source>
        <dbReference type="EMBL" id="SVD00811.1"/>
    </source>
</evidence>
<gene>
    <name evidence="1" type="ORF">METZ01_LOCUS353665</name>
</gene>
<dbReference type="AlphaFoldDB" id="A0A382RVX6"/>
<protein>
    <recommendedName>
        <fullName evidence="2">5'-nucleotidase</fullName>
    </recommendedName>
</protein>
<dbReference type="GO" id="GO:0000166">
    <property type="term" value="F:nucleotide binding"/>
    <property type="evidence" value="ECO:0007669"/>
    <property type="project" value="InterPro"/>
</dbReference>
<dbReference type="GO" id="GO:0008253">
    <property type="term" value="F:5'-nucleotidase activity"/>
    <property type="evidence" value="ECO:0007669"/>
    <property type="project" value="InterPro"/>
</dbReference>
<sequence length="187" mass="20762">MAKTKLVLAISSRALFDLTESHKVFEGEGLEEYRKYQIENENNPLPPGPAFNLIQKLMALNKNSQKNPLVEIILLSRNSADTGLRIFNSIQKHNLGIVRAVFTGGKAPYQYISPLESDLFLSTDEEDVQKALDCGFAAATLLPSQSSNDSNDQLRIAFDGDAVLFSDEAEKVFHKKGLKAFEANEKK</sequence>
<dbReference type="EMBL" id="UINC01123978">
    <property type="protein sequence ID" value="SVD00811.1"/>
    <property type="molecule type" value="Genomic_DNA"/>
</dbReference>
<proteinExistence type="predicted"/>
<evidence type="ECO:0008006" key="2">
    <source>
        <dbReference type="Google" id="ProtNLM"/>
    </source>
</evidence>